<dbReference type="InterPro" id="IPR050587">
    <property type="entry name" value="GNT1/Glycosyltrans_8"/>
</dbReference>
<evidence type="ECO:0000256" key="3">
    <source>
        <dbReference type="ARBA" id="ARBA00008937"/>
    </source>
</evidence>
<evidence type="ECO:0000256" key="2">
    <source>
        <dbReference type="ARBA" id="ARBA00004572"/>
    </source>
</evidence>
<dbReference type="SUPFAM" id="SSF48452">
    <property type="entry name" value="TPR-like"/>
    <property type="match status" value="1"/>
</dbReference>
<dbReference type="InterPro" id="IPR033745">
    <property type="entry name" value="Fis1_cytosol"/>
</dbReference>
<keyword evidence="5" id="KW-0328">Glycosyltransferase</keyword>
<dbReference type="AlphaFoldDB" id="A0AAE2C127"/>
<dbReference type="Proteomes" id="UP001289374">
    <property type="component" value="Unassembled WGS sequence"/>
</dbReference>
<dbReference type="GO" id="GO:0016757">
    <property type="term" value="F:glycosyltransferase activity"/>
    <property type="evidence" value="ECO:0007669"/>
    <property type="project" value="UniProtKB-KW"/>
</dbReference>
<comment type="caution">
    <text evidence="14">The sequence shown here is derived from an EMBL/GenBank/DDBJ whole genome shotgun (WGS) entry which is preliminary data.</text>
</comment>
<dbReference type="Gene3D" id="1.25.40.10">
    <property type="entry name" value="Tetratricopeptide repeat domain"/>
    <property type="match status" value="1"/>
</dbReference>
<evidence type="ECO:0000256" key="4">
    <source>
        <dbReference type="ARBA" id="ARBA00022593"/>
    </source>
</evidence>
<evidence type="ECO:0000256" key="12">
    <source>
        <dbReference type="ARBA" id="ARBA00023211"/>
    </source>
</evidence>
<dbReference type="GO" id="GO:0016559">
    <property type="term" value="P:peroxisome fission"/>
    <property type="evidence" value="ECO:0007669"/>
    <property type="project" value="UniProtKB-ARBA"/>
</dbReference>
<dbReference type="PANTHER" id="PTHR11183">
    <property type="entry name" value="GLYCOGENIN SUBFAMILY MEMBER"/>
    <property type="match status" value="1"/>
</dbReference>
<name>A0AAE2C127_9LAMI</name>
<dbReference type="SUPFAM" id="SSF53448">
    <property type="entry name" value="Nucleotide-diphospho-sugar transferases"/>
    <property type="match status" value="1"/>
</dbReference>
<evidence type="ECO:0000256" key="5">
    <source>
        <dbReference type="ARBA" id="ARBA00022676"/>
    </source>
</evidence>
<dbReference type="GO" id="GO:0005778">
    <property type="term" value="C:peroxisomal membrane"/>
    <property type="evidence" value="ECO:0007669"/>
    <property type="project" value="UniProtKB-SubCell"/>
</dbReference>
<organism evidence="14 15">
    <name type="scientific">Sesamum angolense</name>
    <dbReference type="NCBI Taxonomy" id="2727404"/>
    <lineage>
        <taxon>Eukaryota</taxon>
        <taxon>Viridiplantae</taxon>
        <taxon>Streptophyta</taxon>
        <taxon>Embryophyta</taxon>
        <taxon>Tracheophyta</taxon>
        <taxon>Spermatophyta</taxon>
        <taxon>Magnoliopsida</taxon>
        <taxon>eudicotyledons</taxon>
        <taxon>Gunneridae</taxon>
        <taxon>Pentapetalae</taxon>
        <taxon>asterids</taxon>
        <taxon>lamiids</taxon>
        <taxon>Lamiales</taxon>
        <taxon>Pedaliaceae</taxon>
        <taxon>Sesamum</taxon>
    </lineage>
</organism>
<evidence type="ECO:0000256" key="13">
    <source>
        <dbReference type="SAM" id="Phobius"/>
    </source>
</evidence>
<dbReference type="CDD" id="cd12212">
    <property type="entry name" value="Fis1"/>
    <property type="match status" value="1"/>
</dbReference>
<dbReference type="Gene3D" id="3.90.550.10">
    <property type="entry name" value="Spore Coat Polysaccharide Biosynthesis Protein SpsA, Chain A"/>
    <property type="match status" value="1"/>
</dbReference>
<dbReference type="EMBL" id="JACGWL010000004">
    <property type="protein sequence ID" value="KAK4404795.1"/>
    <property type="molecule type" value="Genomic_DNA"/>
</dbReference>
<proteinExistence type="inferred from homology"/>
<keyword evidence="4" id="KW-0962">Peroxisome biogenesis</keyword>
<keyword evidence="12" id="KW-0464">Manganese</keyword>
<dbReference type="InterPro" id="IPR028058">
    <property type="entry name" value="Fis1_TPR_N"/>
</dbReference>
<dbReference type="Pfam" id="PF14853">
    <property type="entry name" value="Fis1_TPR_C"/>
    <property type="match status" value="1"/>
</dbReference>
<evidence type="ECO:0000256" key="7">
    <source>
        <dbReference type="ARBA" id="ARBA00022692"/>
    </source>
</evidence>
<evidence type="ECO:0000256" key="6">
    <source>
        <dbReference type="ARBA" id="ARBA00022679"/>
    </source>
</evidence>
<sequence length="714" mass="81954">MASMFSKWKHLTFPLLMLSTALLFLITNYLFFTINYTRHLQDEFQNVTTYLNSLRNPEWFEVVSREIMRDEKIKIGLTNMDRIRGELHTRTRKNMTAYPRSVRNPKWFEVVAREFKDETINIGLVNIDEEIVDGVHANAKMEKVHFDTVGEDIRWSDLAPERIDENSKCPNIPMPRLEDYEQLDVIVARVPQSKCEDGGSRNVLRLQVNLVVANLLVRSTRKNNRPVFAVFVESCDPMWEIFRCDDLLWNIGNSWVYKPELTRINQIVLMPIGPCQFLPPFSHHGEEAWTKLKHLARQTNHHLQQPREAYITILHTSEDYVCGAIVLAQSIIQSNSTKDLILLADDNISPESIVGLRAAGWKTKRIRRIRSPYSRKHSYNEWNYSKLRIWQLKQLYDKLIFIDADLLVNRNLDEFFAYPQLTAAGNYQKHLFNSGLMLVEPSQCTFDVLIKKMRVVESYNGGDQGFLNEMFAWWHRLPAQLNYLKVFVDPNDHLHWINNEDVVAGLQAMPEKLRPYCSQGGGHGSKNSANFSTTKGHPVVSIKDNTKMEAKINQFFESVTSFFNGGDHIPWSTPDVILGCEREVAEATKEASDDQRNESIMRLSWALVHSRQPEDVQRGIAMLEASLTNTNSPLQKREKLYLLAVGYYRSGDYPRSRQLLDQCLEIAPDWRQAVSLKKTVEERITKDGVIGIGITATAVGLIAGGIAAALARKG</sequence>
<reference evidence="14" key="2">
    <citation type="journal article" date="2024" name="Plant">
        <title>Genomic evolution and insights into agronomic trait innovations of Sesamum species.</title>
        <authorList>
            <person name="Miao H."/>
            <person name="Wang L."/>
            <person name="Qu L."/>
            <person name="Liu H."/>
            <person name="Sun Y."/>
            <person name="Le M."/>
            <person name="Wang Q."/>
            <person name="Wei S."/>
            <person name="Zheng Y."/>
            <person name="Lin W."/>
            <person name="Duan Y."/>
            <person name="Cao H."/>
            <person name="Xiong S."/>
            <person name="Wang X."/>
            <person name="Wei L."/>
            <person name="Li C."/>
            <person name="Ma Q."/>
            <person name="Ju M."/>
            <person name="Zhao R."/>
            <person name="Li G."/>
            <person name="Mu C."/>
            <person name="Tian Q."/>
            <person name="Mei H."/>
            <person name="Zhang T."/>
            <person name="Gao T."/>
            <person name="Zhang H."/>
        </authorList>
    </citation>
    <scope>NUCLEOTIDE SEQUENCE</scope>
    <source>
        <strain evidence="14">K16</strain>
    </source>
</reference>
<dbReference type="InterPro" id="IPR029044">
    <property type="entry name" value="Nucleotide-diphossugar_trans"/>
</dbReference>
<reference evidence="14" key="1">
    <citation type="submission" date="2020-06" db="EMBL/GenBank/DDBJ databases">
        <authorList>
            <person name="Li T."/>
            <person name="Hu X."/>
            <person name="Zhang T."/>
            <person name="Song X."/>
            <person name="Zhang H."/>
            <person name="Dai N."/>
            <person name="Sheng W."/>
            <person name="Hou X."/>
            <person name="Wei L."/>
        </authorList>
    </citation>
    <scope>NUCLEOTIDE SEQUENCE</scope>
    <source>
        <strain evidence="14">K16</strain>
        <tissue evidence="14">Leaf</tissue>
    </source>
</reference>
<keyword evidence="10" id="KW-0496">Mitochondrion</keyword>
<keyword evidence="8" id="KW-1000">Mitochondrion outer membrane</keyword>
<evidence type="ECO:0000313" key="14">
    <source>
        <dbReference type="EMBL" id="KAK4404795.1"/>
    </source>
</evidence>
<comment type="similarity">
    <text evidence="3">Belongs to the FIS1 family.</text>
</comment>
<evidence type="ECO:0000256" key="8">
    <source>
        <dbReference type="ARBA" id="ARBA00022787"/>
    </source>
</evidence>
<dbReference type="Pfam" id="PF01501">
    <property type="entry name" value="Glyco_transf_8"/>
    <property type="match status" value="1"/>
</dbReference>
<keyword evidence="15" id="KW-1185">Reference proteome</keyword>
<dbReference type="InterPro" id="IPR028061">
    <property type="entry name" value="Fis1_TPR_C"/>
</dbReference>
<keyword evidence="9 13" id="KW-1133">Transmembrane helix</keyword>
<evidence type="ECO:0000256" key="9">
    <source>
        <dbReference type="ARBA" id="ARBA00022989"/>
    </source>
</evidence>
<evidence type="ECO:0000313" key="15">
    <source>
        <dbReference type="Proteomes" id="UP001289374"/>
    </source>
</evidence>
<keyword evidence="7 13" id="KW-0812">Transmembrane</keyword>
<dbReference type="FunFam" id="1.25.40.10:FF:000167">
    <property type="entry name" value="Mitochondrial fission 1 protein"/>
    <property type="match status" value="1"/>
</dbReference>
<keyword evidence="11 13" id="KW-0472">Membrane</keyword>
<dbReference type="GO" id="GO:0005741">
    <property type="term" value="C:mitochondrial outer membrane"/>
    <property type="evidence" value="ECO:0007669"/>
    <property type="project" value="UniProtKB-SubCell"/>
</dbReference>
<comment type="subcellular location">
    <subcellularLocation>
        <location evidence="2">Mitochondrion outer membrane</location>
        <topology evidence="2">Single-pass membrane protein</topology>
    </subcellularLocation>
    <subcellularLocation>
        <location evidence="1">Peroxisome membrane</location>
        <topology evidence="1">Single-pass membrane protein</topology>
    </subcellularLocation>
</comment>
<gene>
    <name evidence="14" type="ORF">Sango_0848100</name>
</gene>
<dbReference type="InterPro" id="IPR011990">
    <property type="entry name" value="TPR-like_helical_dom_sf"/>
</dbReference>
<feature type="transmembrane region" description="Helical" evidence="13">
    <location>
        <begin position="688"/>
        <end position="711"/>
    </location>
</feature>
<feature type="transmembrane region" description="Helical" evidence="13">
    <location>
        <begin position="12"/>
        <end position="32"/>
    </location>
</feature>
<accession>A0AAE2C127</accession>
<evidence type="ECO:0000256" key="10">
    <source>
        <dbReference type="ARBA" id="ARBA00023128"/>
    </source>
</evidence>
<dbReference type="InterPro" id="IPR002495">
    <property type="entry name" value="Glyco_trans_8"/>
</dbReference>
<evidence type="ECO:0000256" key="11">
    <source>
        <dbReference type="ARBA" id="ARBA00023136"/>
    </source>
</evidence>
<keyword evidence="6" id="KW-0808">Transferase</keyword>
<dbReference type="Pfam" id="PF14852">
    <property type="entry name" value="Fis1_TPR_N"/>
    <property type="match status" value="1"/>
</dbReference>
<protein>
    <submittedName>
        <fullName evidence="14">UDP-glucuronate:xylan alpha-glucuronosyltransferase 5</fullName>
    </submittedName>
</protein>
<evidence type="ECO:0000256" key="1">
    <source>
        <dbReference type="ARBA" id="ARBA00004549"/>
    </source>
</evidence>